<evidence type="ECO:0000256" key="1">
    <source>
        <dbReference type="SAM" id="SignalP"/>
    </source>
</evidence>
<name>H6LAW0_SAPGL</name>
<dbReference type="Proteomes" id="UP000007519">
    <property type="component" value="Chromosome"/>
</dbReference>
<sequence>MKNLVLLLFCSLSLQLFAQNKENLINNGQFRNSLEGWEILLSNGSPGIKAQILSDEADYKKFGLADNFVGTSFVEIDENSSIRQDVELKSIEPHSLVFAYAPRPNAGDKQLIVKVDGRAVWTTTLGNQDAVGRFQYKAIKLMPEEKSTQISFYVVSLSGKKDQGVFIADVFLNEEPLVDLYMIDKY</sequence>
<proteinExistence type="predicted"/>
<feature type="chain" id="PRO_5003604228" evidence="1">
    <location>
        <begin position="19"/>
        <end position="186"/>
    </location>
</feature>
<accession>H6LAW0</accession>
<dbReference type="AlphaFoldDB" id="H6LAW0"/>
<evidence type="ECO:0000313" key="2">
    <source>
        <dbReference type="EMBL" id="AFC25703.1"/>
    </source>
</evidence>
<dbReference type="STRING" id="984262.SGRA_2975"/>
<organism evidence="2 3">
    <name type="scientific">Saprospira grandis (strain Lewin)</name>
    <dbReference type="NCBI Taxonomy" id="984262"/>
    <lineage>
        <taxon>Bacteria</taxon>
        <taxon>Pseudomonadati</taxon>
        <taxon>Bacteroidota</taxon>
        <taxon>Saprospiria</taxon>
        <taxon>Saprospirales</taxon>
        <taxon>Saprospiraceae</taxon>
        <taxon>Saprospira</taxon>
    </lineage>
</organism>
<dbReference type="KEGG" id="sgn:SGRA_2975"/>
<dbReference type="HOGENOM" id="CLU_1453459_0_0_10"/>
<keyword evidence="3" id="KW-1185">Reference proteome</keyword>
<gene>
    <name evidence="2" type="ordered locus">SGRA_2975</name>
</gene>
<evidence type="ECO:0000313" key="3">
    <source>
        <dbReference type="Proteomes" id="UP000007519"/>
    </source>
</evidence>
<dbReference type="OrthoDB" id="1491543at2"/>
<reference evidence="2 3" key="1">
    <citation type="journal article" date="2012" name="Stand. Genomic Sci.">
        <title>Complete genome sequencing and analysis of Saprospira grandis str. Lewin, a predatory marine bacterium.</title>
        <authorList>
            <person name="Saw J.H."/>
            <person name="Yuryev A."/>
            <person name="Kanbe M."/>
            <person name="Hou S."/>
            <person name="Young A.G."/>
            <person name="Aizawa S."/>
            <person name="Alam M."/>
        </authorList>
    </citation>
    <scope>NUCLEOTIDE SEQUENCE [LARGE SCALE GENOMIC DNA]</scope>
    <source>
        <strain evidence="2 3">Lewin</strain>
    </source>
</reference>
<protein>
    <submittedName>
        <fullName evidence="2">Uncharacterized protein</fullName>
    </submittedName>
</protein>
<feature type="signal peptide" evidence="1">
    <location>
        <begin position="1"/>
        <end position="18"/>
    </location>
</feature>
<dbReference type="EMBL" id="CP002831">
    <property type="protein sequence ID" value="AFC25703.1"/>
    <property type="molecule type" value="Genomic_DNA"/>
</dbReference>
<keyword evidence="1" id="KW-0732">Signal</keyword>